<comment type="caution">
    <text evidence="2">The sequence shown here is derived from an EMBL/GenBank/DDBJ whole genome shotgun (WGS) entry which is preliminary data.</text>
</comment>
<feature type="region of interest" description="Disordered" evidence="1">
    <location>
        <begin position="1"/>
        <end position="39"/>
    </location>
</feature>
<sequence length="108" mass="11561">MSFLDQLRASTPGVSAPPAEAPPAPASTEADRPPLSPSDPLPAYPFCIRSRILDGAEVWIVPDGWTEPVEGPAYTHAEVAALARQKPDLEALRAIHQVKLTVDGEVLR</sequence>
<protein>
    <submittedName>
        <fullName evidence="2">Uncharacterized protein</fullName>
    </submittedName>
</protein>
<accession>A0A1F6CF42</accession>
<reference evidence="2 3" key="1">
    <citation type="journal article" date="2016" name="Nat. Commun.">
        <title>Thousands of microbial genomes shed light on interconnected biogeochemical processes in an aquifer system.</title>
        <authorList>
            <person name="Anantharaman K."/>
            <person name="Brown C.T."/>
            <person name="Hug L.A."/>
            <person name="Sharon I."/>
            <person name="Castelle C.J."/>
            <person name="Probst A.J."/>
            <person name="Thomas B.C."/>
            <person name="Singh A."/>
            <person name="Wilkins M.J."/>
            <person name="Karaoz U."/>
            <person name="Brodie E.L."/>
            <person name="Williams K.H."/>
            <person name="Hubbard S.S."/>
            <person name="Banfield J.F."/>
        </authorList>
    </citation>
    <scope>NUCLEOTIDE SEQUENCE [LARGE SCALE GENOMIC DNA]</scope>
    <source>
        <strain evidence="3">RIFCSPLOWO2_12_FULL_64_10</strain>
    </source>
</reference>
<proteinExistence type="predicted"/>
<dbReference type="AlphaFoldDB" id="A0A1F6CF42"/>
<organism evidence="2 3">
    <name type="scientific">Handelsmanbacteria sp. (strain RIFCSPLOWO2_12_FULL_64_10)</name>
    <dbReference type="NCBI Taxonomy" id="1817868"/>
    <lineage>
        <taxon>Bacteria</taxon>
        <taxon>Candidatus Handelsmaniibacteriota</taxon>
    </lineage>
</organism>
<evidence type="ECO:0000313" key="3">
    <source>
        <dbReference type="Proteomes" id="UP000178606"/>
    </source>
</evidence>
<gene>
    <name evidence="2" type="ORF">A3F84_12840</name>
</gene>
<name>A0A1F6CF42_HANXR</name>
<dbReference type="Proteomes" id="UP000178606">
    <property type="component" value="Unassembled WGS sequence"/>
</dbReference>
<evidence type="ECO:0000313" key="2">
    <source>
        <dbReference type="EMBL" id="OGG47823.1"/>
    </source>
</evidence>
<evidence type="ECO:0000256" key="1">
    <source>
        <dbReference type="SAM" id="MobiDB-lite"/>
    </source>
</evidence>
<dbReference type="EMBL" id="MFKF01000266">
    <property type="protein sequence ID" value="OGG47823.1"/>
    <property type="molecule type" value="Genomic_DNA"/>
</dbReference>